<name>A0ACB8Y8C9_ARCLA</name>
<organism evidence="1 2">
    <name type="scientific">Arctium lappa</name>
    <name type="common">Greater burdock</name>
    <name type="synonym">Lappa major</name>
    <dbReference type="NCBI Taxonomy" id="4217"/>
    <lineage>
        <taxon>Eukaryota</taxon>
        <taxon>Viridiplantae</taxon>
        <taxon>Streptophyta</taxon>
        <taxon>Embryophyta</taxon>
        <taxon>Tracheophyta</taxon>
        <taxon>Spermatophyta</taxon>
        <taxon>Magnoliopsida</taxon>
        <taxon>eudicotyledons</taxon>
        <taxon>Gunneridae</taxon>
        <taxon>Pentapetalae</taxon>
        <taxon>asterids</taxon>
        <taxon>campanulids</taxon>
        <taxon>Asterales</taxon>
        <taxon>Asteraceae</taxon>
        <taxon>Carduoideae</taxon>
        <taxon>Cardueae</taxon>
        <taxon>Arctiinae</taxon>
        <taxon>Arctium</taxon>
    </lineage>
</organism>
<gene>
    <name evidence="1" type="ORF">L6452_35813</name>
</gene>
<protein>
    <submittedName>
        <fullName evidence="1">Uncharacterized protein</fullName>
    </submittedName>
</protein>
<accession>A0ACB8Y8C9</accession>
<reference evidence="2" key="1">
    <citation type="journal article" date="2022" name="Mol. Ecol. Resour.">
        <title>The genomes of chicory, endive, great burdock and yacon provide insights into Asteraceae palaeo-polyploidization history and plant inulin production.</title>
        <authorList>
            <person name="Fan W."/>
            <person name="Wang S."/>
            <person name="Wang H."/>
            <person name="Wang A."/>
            <person name="Jiang F."/>
            <person name="Liu H."/>
            <person name="Zhao H."/>
            <person name="Xu D."/>
            <person name="Zhang Y."/>
        </authorList>
    </citation>
    <scope>NUCLEOTIDE SEQUENCE [LARGE SCALE GENOMIC DNA]</scope>
    <source>
        <strain evidence="2">cv. Niubang</strain>
    </source>
</reference>
<dbReference type="Proteomes" id="UP001055879">
    <property type="component" value="Linkage Group LG13"/>
</dbReference>
<evidence type="ECO:0000313" key="1">
    <source>
        <dbReference type="EMBL" id="KAI3681031.1"/>
    </source>
</evidence>
<comment type="caution">
    <text evidence="1">The sequence shown here is derived from an EMBL/GenBank/DDBJ whole genome shotgun (WGS) entry which is preliminary data.</text>
</comment>
<evidence type="ECO:0000313" key="2">
    <source>
        <dbReference type="Proteomes" id="UP001055879"/>
    </source>
</evidence>
<sequence>MDPPRATGRAFQVTTEEAKASENVVSANNHAEILCAKKMVRILVSNDETVTVYGKRQKGEVAIIIMVKARKCLLKGCSSFLAYVIDAKLEKKRLKDVKVVNEFPDVFPDDLPGLPPDRQVEFKIDLAPGEAPIARAPYRLAPSEMKEMMGQLQDLLEKGFISFLVLKSEREKNRWKKSSIDSEKSSISDMFLVNKTTGHAKDRKNALDRYPFDRWDAFDRYPFDR</sequence>
<proteinExistence type="predicted"/>
<keyword evidence="2" id="KW-1185">Reference proteome</keyword>
<dbReference type="EMBL" id="CM042059">
    <property type="protein sequence ID" value="KAI3681031.1"/>
    <property type="molecule type" value="Genomic_DNA"/>
</dbReference>
<reference evidence="1 2" key="2">
    <citation type="journal article" date="2022" name="Mol. Ecol. Resour.">
        <title>The genomes of chicory, endive, great burdock and yacon provide insights into Asteraceae paleo-polyploidization history and plant inulin production.</title>
        <authorList>
            <person name="Fan W."/>
            <person name="Wang S."/>
            <person name="Wang H."/>
            <person name="Wang A."/>
            <person name="Jiang F."/>
            <person name="Liu H."/>
            <person name="Zhao H."/>
            <person name="Xu D."/>
            <person name="Zhang Y."/>
        </authorList>
    </citation>
    <scope>NUCLEOTIDE SEQUENCE [LARGE SCALE GENOMIC DNA]</scope>
    <source>
        <strain evidence="2">cv. Niubang</strain>
    </source>
</reference>